<keyword evidence="3" id="KW-1185">Reference proteome</keyword>
<dbReference type="AlphaFoldDB" id="A0A1I8PJE0"/>
<name>A0A1I8PJE0_STOCA</name>
<organism evidence="2 3">
    <name type="scientific">Stomoxys calcitrans</name>
    <name type="common">Stable fly</name>
    <name type="synonym">Conops calcitrans</name>
    <dbReference type="NCBI Taxonomy" id="35570"/>
    <lineage>
        <taxon>Eukaryota</taxon>
        <taxon>Metazoa</taxon>
        <taxon>Ecdysozoa</taxon>
        <taxon>Arthropoda</taxon>
        <taxon>Hexapoda</taxon>
        <taxon>Insecta</taxon>
        <taxon>Pterygota</taxon>
        <taxon>Neoptera</taxon>
        <taxon>Endopterygota</taxon>
        <taxon>Diptera</taxon>
        <taxon>Brachycera</taxon>
        <taxon>Muscomorpha</taxon>
        <taxon>Muscoidea</taxon>
        <taxon>Muscidae</taxon>
        <taxon>Stomoxys</taxon>
    </lineage>
</organism>
<reference evidence="2" key="1">
    <citation type="submission" date="2020-05" db="UniProtKB">
        <authorList>
            <consortium name="EnsemblMetazoa"/>
        </authorList>
    </citation>
    <scope>IDENTIFICATION</scope>
    <source>
        <strain evidence="2">USDA</strain>
    </source>
</reference>
<protein>
    <recommendedName>
        <fullName evidence="4">Thioredoxin domain-containing protein</fullName>
    </recommendedName>
</protein>
<sequence>MLLKTKLMWLIMPFYLLAVLDELLYCSAYMNSVRIEEIPFALRIHNYNRSRVNPLKQPQTEERHSSIFATKRLDQHKGFLKIFNVPYIICFFAAKGKWPFIPPMMQNRVDVAARTLFSQNDSFIKQFCQKWIQIKECFRPIFTPSSTPVNLEVITVSPQRCQCANLVSTEAPVPVVYFDRDHIGNISTETIRNTIEFLENFLPPPTKKNKRKNRVRSRLDDMDIE</sequence>
<evidence type="ECO:0000313" key="3">
    <source>
        <dbReference type="Proteomes" id="UP000095300"/>
    </source>
</evidence>
<dbReference type="VEuPathDB" id="VectorBase:SCAU008568"/>
<dbReference type="OrthoDB" id="8067936at2759"/>
<evidence type="ECO:0000313" key="2">
    <source>
        <dbReference type="EnsemblMetazoa" id="SCAU008568-PA"/>
    </source>
</evidence>
<proteinExistence type="predicted"/>
<dbReference type="EnsemblMetazoa" id="SCAU008568-RA">
    <property type="protein sequence ID" value="SCAU008568-PA"/>
    <property type="gene ID" value="SCAU008568"/>
</dbReference>
<feature type="signal peptide" evidence="1">
    <location>
        <begin position="1"/>
        <end position="18"/>
    </location>
</feature>
<keyword evidence="1" id="KW-0732">Signal</keyword>
<dbReference type="KEGG" id="scac:106095740"/>
<dbReference type="STRING" id="35570.A0A1I8PJE0"/>
<evidence type="ECO:0008006" key="4">
    <source>
        <dbReference type="Google" id="ProtNLM"/>
    </source>
</evidence>
<dbReference type="Proteomes" id="UP000095300">
    <property type="component" value="Unassembled WGS sequence"/>
</dbReference>
<gene>
    <name evidence="2" type="primary">106095740</name>
</gene>
<evidence type="ECO:0000256" key="1">
    <source>
        <dbReference type="SAM" id="SignalP"/>
    </source>
</evidence>
<feature type="chain" id="PRO_5009326736" description="Thioredoxin domain-containing protein" evidence="1">
    <location>
        <begin position="19"/>
        <end position="225"/>
    </location>
</feature>
<accession>A0A1I8PJE0</accession>